<dbReference type="InterPro" id="IPR000073">
    <property type="entry name" value="AB_hydrolase_1"/>
</dbReference>
<organism evidence="2 3">
    <name type="scientific">Nocardioides bizhenqiangii</name>
    <dbReference type="NCBI Taxonomy" id="3095076"/>
    <lineage>
        <taxon>Bacteria</taxon>
        <taxon>Bacillati</taxon>
        <taxon>Actinomycetota</taxon>
        <taxon>Actinomycetes</taxon>
        <taxon>Propionibacteriales</taxon>
        <taxon>Nocardioidaceae</taxon>
        <taxon>Nocardioides</taxon>
    </lineage>
</organism>
<dbReference type="Pfam" id="PF00561">
    <property type="entry name" value="Abhydrolase_1"/>
    <property type="match status" value="1"/>
</dbReference>
<dbReference type="PROSITE" id="PS50043">
    <property type="entry name" value="HTH_LUXR_2"/>
    <property type="match status" value="1"/>
</dbReference>
<dbReference type="InterPro" id="IPR016032">
    <property type="entry name" value="Sig_transdc_resp-reg_C-effctor"/>
</dbReference>
<dbReference type="InterPro" id="IPR050471">
    <property type="entry name" value="AB_hydrolase"/>
</dbReference>
<proteinExistence type="predicted"/>
<dbReference type="PRINTS" id="PR00038">
    <property type="entry name" value="HTHLUXR"/>
</dbReference>
<dbReference type="PANTHER" id="PTHR43433">
    <property type="entry name" value="HYDROLASE, ALPHA/BETA FOLD FAMILY PROTEIN"/>
    <property type="match status" value="1"/>
</dbReference>
<dbReference type="EMBL" id="CP141059">
    <property type="protein sequence ID" value="WQQ24769.1"/>
    <property type="molecule type" value="Genomic_DNA"/>
</dbReference>
<feature type="domain" description="HTH luxR-type" evidence="1">
    <location>
        <begin position="282"/>
        <end position="347"/>
    </location>
</feature>
<dbReference type="RefSeq" id="WP_322936391.1">
    <property type="nucleotide sequence ID" value="NZ_CP141059.1"/>
</dbReference>
<keyword evidence="3" id="KW-1185">Reference proteome</keyword>
<dbReference type="SUPFAM" id="SSF53474">
    <property type="entry name" value="alpha/beta-Hydrolases"/>
    <property type="match status" value="1"/>
</dbReference>
<sequence>MRTEAAFATSADGTRIAWSRHGSGPALVRVGTWLTHLDFDWSSPVWSHWLEDLGQRFTVVRYDDRGCGLSDRAPTEYSLAAWMADLEAVVDAARLSSFTLLGMSQGGAVAVEYARAHPGRVTSLVLCGAYGQGALARSATEEEIEERDLRARMIKVGWGRANPVFRRVFTSSFIPGASETQMRWFDELQRRSMSAEAAFASSRARAMLDVTSSARAVSARTLVMHADGDQAVPFEQGRQLAGLIPGARFVPLHSQNHILLADEPAWPDFLAEVTAFVGVAERGGARAELTVREVEVLRLVAHGRSNEEIGSQLSLSTRTVERHLSNIYSKLELTGKSARAAAAARLPELEPGI</sequence>
<accession>A0ABZ0ZM13</accession>
<dbReference type="SMART" id="SM00421">
    <property type="entry name" value="HTH_LUXR"/>
    <property type="match status" value="1"/>
</dbReference>
<keyword evidence="2" id="KW-0378">Hydrolase</keyword>
<reference evidence="3" key="1">
    <citation type="submission" date="2023-12" db="EMBL/GenBank/DDBJ databases">
        <title>Novel species in genus Nocardioides.</title>
        <authorList>
            <person name="Zhou H."/>
        </authorList>
    </citation>
    <scope>NUCLEOTIDE SEQUENCE [LARGE SCALE GENOMIC DNA]</scope>
    <source>
        <strain evidence="3">HM61</strain>
    </source>
</reference>
<evidence type="ECO:0000259" key="1">
    <source>
        <dbReference type="PROSITE" id="PS50043"/>
    </source>
</evidence>
<dbReference type="Proteomes" id="UP001327225">
    <property type="component" value="Chromosome"/>
</dbReference>
<dbReference type="GO" id="GO:0016787">
    <property type="term" value="F:hydrolase activity"/>
    <property type="evidence" value="ECO:0007669"/>
    <property type="project" value="UniProtKB-KW"/>
</dbReference>
<dbReference type="Gene3D" id="1.10.10.10">
    <property type="entry name" value="Winged helix-like DNA-binding domain superfamily/Winged helix DNA-binding domain"/>
    <property type="match status" value="1"/>
</dbReference>
<dbReference type="Gene3D" id="3.40.50.1820">
    <property type="entry name" value="alpha/beta hydrolase"/>
    <property type="match status" value="1"/>
</dbReference>
<gene>
    <name evidence="2" type="ORF">SHK19_12405</name>
</gene>
<dbReference type="PROSITE" id="PS00622">
    <property type="entry name" value="HTH_LUXR_1"/>
    <property type="match status" value="1"/>
</dbReference>
<dbReference type="PANTHER" id="PTHR43433:SF5">
    <property type="entry name" value="AB HYDROLASE-1 DOMAIN-CONTAINING PROTEIN"/>
    <property type="match status" value="1"/>
</dbReference>
<dbReference type="PRINTS" id="PR00111">
    <property type="entry name" value="ABHYDROLASE"/>
</dbReference>
<name>A0ABZ0ZM13_9ACTN</name>
<dbReference type="CDD" id="cd06170">
    <property type="entry name" value="LuxR_C_like"/>
    <property type="match status" value="1"/>
</dbReference>
<protein>
    <submittedName>
        <fullName evidence="2">Alpha/beta fold hydrolase</fullName>
    </submittedName>
</protein>
<dbReference type="SUPFAM" id="SSF46894">
    <property type="entry name" value="C-terminal effector domain of the bipartite response regulators"/>
    <property type="match status" value="1"/>
</dbReference>
<dbReference type="Pfam" id="PF00196">
    <property type="entry name" value="GerE"/>
    <property type="match status" value="1"/>
</dbReference>
<dbReference type="InterPro" id="IPR029058">
    <property type="entry name" value="AB_hydrolase_fold"/>
</dbReference>
<evidence type="ECO:0000313" key="2">
    <source>
        <dbReference type="EMBL" id="WQQ24769.1"/>
    </source>
</evidence>
<dbReference type="InterPro" id="IPR036388">
    <property type="entry name" value="WH-like_DNA-bd_sf"/>
</dbReference>
<dbReference type="InterPro" id="IPR000792">
    <property type="entry name" value="Tscrpt_reg_LuxR_C"/>
</dbReference>
<evidence type="ECO:0000313" key="3">
    <source>
        <dbReference type="Proteomes" id="UP001327225"/>
    </source>
</evidence>